<evidence type="ECO:0000259" key="2">
    <source>
        <dbReference type="PROSITE" id="PS51898"/>
    </source>
</evidence>
<evidence type="ECO:0000256" key="1">
    <source>
        <dbReference type="ARBA" id="ARBA00023172"/>
    </source>
</evidence>
<sequence>MRYGIKHKESDHVFINLRTLNCVGRNIVNRILNTAYENKAISKRITAHGLRHSFASLLCAQGVAITVVAKMLGDTPNTVLDYYAHSLKEKEKEAAKLITKLIV</sequence>
<dbReference type="RefSeq" id="WP_053595840.1">
    <property type="nucleotide sequence ID" value="NZ_CP067341.1"/>
</dbReference>
<gene>
    <name evidence="3" type="ORF">FJQ98_01840</name>
</gene>
<dbReference type="InterPro" id="IPR002104">
    <property type="entry name" value="Integrase_catalytic"/>
</dbReference>
<dbReference type="InterPro" id="IPR011010">
    <property type="entry name" value="DNA_brk_join_enz"/>
</dbReference>
<evidence type="ECO:0000313" key="4">
    <source>
        <dbReference type="Proteomes" id="UP000596049"/>
    </source>
</evidence>
<dbReference type="Proteomes" id="UP000596049">
    <property type="component" value="Chromosome"/>
</dbReference>
<protein>
    <submittedName>
        <fullName evidence="3">Tyrosine-type recombinase/integrase</fullName>
    </submittedName>
</protein>
<dbReference type="InterPro" id="IPR013762">
    <property type="entry name" value="Integrase-like_cat_sf"/>
</dbReference>
<keyword evidence="4" id="KW-1185">Reference proteome</keyword>
<feature type="domain" description="Tyr recombinase" evidence="2">
    <location>
        <begin position="1"/>
        <end position="96"/>
    </location>
</feature>
<proteinExistence type="predicted"/>
<dbReference type="Gene3D" id="1.10.443.10">
    <property type="entry name" value="Intergrase catalytic core"/>
    <property type="match status" value="1"/>
</dbReference>
<keyword evidence="1" id="KW-0233">DNA recombination</keyword>
<accession>A0ABX7ASB4</accession>
<dbReference type="SUPFAM" id="SSF56349">
    <property type="entry name" value="DNA breaking-rejoining enzymes"/>
    <property type="match status" value="1"/>
</dbReference>
<evidence type="ECO:0000313" key="3">
    <source>
        <dbReference type="EMBL" id="QQP12856.1"/>
    </source>
</evidence>
<dbReference type="Pfam" id="PF00589">
    <property type="entry name" value="Phage_integrase"/>
    <property type="match status" value="1"/>
</dbReference>
<dbReference type="EMBL" id="CP067341">
    <property type="protein sequence ID" value="QQP12856.1"/>
    <property type="molecule type" value="Genomic_DNA"/>
</dbReference>
<reference evidence="3 4" key="1">
    <citation type="submission" date="2020-01" db="EMBL/GenBank/DDBJ databases">
        <authorList>
            <person name="Liu G."/>
            <person name="Liu B."/>
        </authorList>
    </citation>
    <scope>NUCLEOTIDE SEQUENCE [LARGE SCALE GENOMIC DNA]</scope>
    <source>
        <strain evidence="3 4">FJAT-51161</strain>
    </source>
</reference>
<dbReference type="PROSITE" id="PS51898">
    <property type="entry name" value="TYR_RECOMBINASE"/>
    <property type="match status" value="1"/>
</dbReference>
<name>A0ABX7ASB4_9BACI</name>
<organism evidence="3 4">
    <name type="scientific">Lysinibacillus agricola</name>
    <dbReference type="NCBI Taxonomy" id="2590012"/>
    <lineage>
        <taxon>Bacteria</taxon>
        <taxon>Bacillati</taxon>
        <taxon>Bacillota</taxon>
        <taxon>Bacilli</taxon>
        <taxon>Bacillales</taxon>
        <taxon>Bacillaceae</taxon>
        <taxon>Lysinibacillus</taxon>
    </lineage>
</organism>